<comment type="subunit">
    <text evidence="5">Monomer.</text>
</comment>
<evidence type="ECO:0000256" key="6">
    <source>
        <dbReference type="SAM" id="Coils"/>
    </source>
</evidence>
<keyword evidence="3 5" id="KW-0547">Nucleotide-binding</keyword>
<accession>A0ABR2YVP8</accession>
<feature type="domain" description="OBG-type G" evidence="7">
    <location>
        <begin position="23"/>
        <end position="284"/>
    </location>
</feature>
<dbReference type="InterPro" id="IPR013029">
    <property type="entry name" value="YchF_C"/>
</dbReference>
<dbReference type="Proteomes" id="UP001491310">
    <property type="component" value="Unassembled WGS sequence"/>
</dbReference>
<evidence type="ECO:0000259" key="7">
    <source>
        <dbReference type="PROSITE" id="PS51710"/>
    </source>
</evidence>
<evidence type="ECO:0000313" key="9">
    <source>
        <dbReference type="EMBL" id="KAK9915795.1"/>
    </source>
</evidence>
<dbReference type="PANTHER" id="PTHR23305">
    <property type="entry name" value="OBG GTPASE FAMILY"/>
    <property type="match status" value="1"/>
</dbReference>
<keyword evidence="4 5" id="KW-0067">ATP-binding</keyword>
<comment type="function">
    <text evidence="5">Hydrolyzes ATP, and can also hydrolyze GTP with lower efficiency. Has lower affinity for GTP.</text>
</comment>
<evidence type="ECO:0000256" key="2">
    <source>
        <dbReference type="ARBA" id="ARBA00022723"/>
    </source>
</evidence>
<feature type="domain" description="TGS" evidence="8">
    <location>
        <begin position="306"/>
        <end position="389"/>
    </location>
</feature>
<evidence type="ECO:0000259" key="8">
    <source>
        <dbReference type="PROSITE" id="PS51880"/>
    </source>
</evidence>
<keyword evidence="6" id="KW-0175">Coiled coil</keyword>
<comment type="cofactor">
    <cofactor evidence="1">
        <name>Mg(2+)</name>
        <dbReference type="ChEBI" id="CHEBI:18420"/>
    </cofactor>
</comment>
<dbReference type="PRINTS" id="PR00326">
    <property type="entry name" value="GTP1OBG"/>
</dbReference>
<dbReference type="Pfam" id="PF01926">
    <property type="entry name" value="MMR_HSR1"/>
    <property type="match status" value="1"/>
</dbReference>
<dbReference type="Gene3D" id="3.10.20.30">
    <property type="match status" value="1"/>
</dbReference>
<sequence>MFRSWRRSPGVRGLRTSVVSMSLKTGIVGLPNVGKSTLFNAICENGKAQAANFPFCTIEPNVGIVAVPDPRLETLSNISKSKAIVPTSVEFVDIAGLVKGASKGEGLGNQFLANIRECDALAQVVRCFEDENVIHVAGKVDPVEDTDVINFELALSDITQIEKRLQRLEKGRAKTKEEIASNEVEKAALSRIVEALDQNIPARAVQLTEDESVLVKGLQLLTMKPMIYAANVNEADLADQGSSNAYVQALREKAAKESCDVIIVSAQVEAELRELDPVEAAEYLESLGASEGGLASLIRTAYRQLGLLTYFTTGVQETRAWTIRSGMTAPEAAGVIHSDFERGFIKAETVAYDDLISAGSLTQAKDNGRLRLEGKEYIVNEGDVMNFKFNV</sequence>
<dbReference type="InterPro" id="IPR012676">
    <property type="entry name" value="TGS-like"/>
</dbReference>
<feature type="binding site" evidence="5">
    <location>
        <position position="232"/>
    </location>
    <ligand>
        <name>ATP</name>
        <dbReference type="ChEBI" id="CHEBI:30616"/>
    </ligand>
</feature>
<evidence type="ECO:0000256" key="1">
    <source>
        <dbReference type="ARBA" id="ARBA00001946"/>
    </source>
</evidence>
<keyword evidence="10" id="KW-1185">Reference proteome</keyword>
<dbReference type="SUPFAM" id="SSF52540">
    <property type="entry name" value="P-loop containing nucleoside triphosphate hydrolases"/>
    <property type="match status" value="1"/>
</dbReference>
<comment type="similarity">
    <text evidence="5">Belongs to the TRAFAC class OBG-HflX-like GTPase superfamily. OBG GTPase family. YchF/OLA1 subfamily.</text>
</comment>
<organism evidence="9 10">
    <name type="scientific">Coccomyxa subellipsoidea</name>
    <dbReference type="NCBI Taxonomy" id="248742"/>
    <lineage>
        <taxon>Eukaryota</taxon>
        <taxon>Viridiplantae</taxon>
        <taxon>Chlorophyta</taxon>
        <taxon>core chlorophytes</taxon>
        <taxon>Trebouxiophyceae</taxon>
        <taxon>Trebouxiophyceae incertae sedis</taxon>
        <taxon>Coccomyxaceae</taxon>
        <taxon>Coccomyxa</taxon>
    </lineage>
</organism>
<reference evidence="9 10" key="1">
    <citation type="journal article" date="2024" name="Nat. Commun.">
        <title>Phylogenomics reveals the evolutionary origins of lichenization in chlorophyte algae.</title>
        <authorList>
            <person name="Puginier C."/>
            <person name="Libourel C."/>
            <person name="Otte J."/>
            <person name="Skaloud P."/>
            <person name="Haon M."/>
            <person name="Grisel S."/>
            <person name="Petersen M."/>
            <person name="Berrin J.G."/>
            <person name="Delaux P.M."/>
            <person name="Dal Grande F."/>
            <person name="Keller J."/>
        </authorList>
    </citation>
    <scope>NUCLEOTIDE SEQUENCE [LARGE SCALE GENOMIC DNA]</scope>
    <source>
        <strain evidence="9 10">SAG 216-7</strain>
    </source>
</reference>
<dbReference type="Pfam" id="PF06071">
    <property type="entry name" value="YchF-GTPase_C"/>
    <property type="match status" value="1"/>
</dbReference>
<dbReference type="SUPFAM" id="SSF81271">
    <property type="entry name" value="TGS-like"/>
    <property type="match status" value="1"/>
</dbReference>
<dbReference type="InterPro" id="IPR006073">
    <property type="entry name" value="GTP-bd"/>
</dbReference>
<dbReference type="InterPro" id="IPR004396">
    <property type="entry name" value="ATPase_YchF/OLA1"/>
</dbReference>
<dbReference type="PROSITE" id="PS51710">
    <property type="entry name" value="G_OBG"/>
    <property type="match status" value="1"/>
</dbReference>
<dbReference type="InterPro" id="IPR031167">
    <property type="entry name" value="G_OBG"/>
</dbReference>
<dbReference type="CDD" id="cd01900">
    <property type="entry name" value="YchF"/>
    <property type="match status" value="1"/>
</dbReference>
<dbReference type="Gene3D" id="1.10.150.300">
    <property type="entry name" value="TGS-like domain"/>
    <property type="match status" value="1"/>
</dbReference>
<dbReference type="PROSITE" id="PS51880">
    <property type="entry name" value="TGS"/>
    <property type="match status" value="1"/>
</dbReference>
<feature type="binding site" evidence="5">
    <location>
        <begin position="32"/>
        <end position="37"/>
    </location>
    <ligand>
        <name>ATP</name>
        <dbReference type="ChEBI" id="CHEBI:30616"/>
    </ligand>
</feature>
<feature type="coiled-coil region" evidence="6">
    <location>
        <begin position="158"/>
        <end position="185"/>
    </location>
</feature>
<proteinExistence type="inferred from homology"/>
<evidence type="ECO:0000313" key="10">
    <source>
        <dbReference type="Proteomes" id="UP001491310"/>
    </source>
</evidence>
<evidence type="ECO:0000256" key="3">
    <source>
        <dbReference type="ARBA" id="ARBA00022741"/>
    </source>
</evidence>
<evidence type="ECO:0000256" key="5">
    <source>
        <dbReference type="HAMAP-Rule" id="MF_03167"/>
    </source>
</evidence>
<dbReference type="HAMAP" id="MF_00944">
    <property type="entry name" value="YchF_OLA1_ATPase"/>
    <property type="match status" value="1"/>
</dbReference>
<dbReference type="InterPro" id="IPR027417">
    <property type="entry name" value="P-loop_NTPase"/>
</dbReference>
<dbReference type="NCBIfam" id="TIGR00092">
    <property type="entry name" value="redox-regulated ATPase YchF"/>
    <property type="match status" value="1"/>
</dbReference>
<gene>
    <name evidence="9" type="ORF">WJX75_004218</name>
</gene>
<dbReference type="Gene3D" id="3.40.50.300">
    <property type="entry name" value="P-loop containing nucleotide triphosphate hydrolases"/>
    <property type="match status" value="1"/>
</dbReference>
<dbReference type="EMBL" id="JALJOT010000004">
    <property type="protein sequence ID" value="KAK9915795.1"/>
    <property type="molecule type" value="Genomic_DNA"/>
</dbReference>
<comment type="subcellular location">
    <subcellularLocation>
        <location evidence="5">Cytoplasm</location>
    </subcellularLocation>
</comment>
<keyword evidence="5" id="KW-0378">Hydrolase</keyword>
<dbReference type="CDD" id="cd04867">
    <property type="entry name" value="TGS_YchF_OLA1"/>
    <property type="match status" value="1"/>
</dbReference>
<evidence type="ECO:0000256" key="4">
    <source>
        <dbReference type="ARBA" id="ARBA00022840"/>
    </source>
</evidence>
<dbReference type="PANTHER" id="PTHR23305:SF18">
    <property type="entry name" value="OBG-TYPE G DOMAIN-CONTAINING PROTEIN"/>
    <property type="match status" value="1"/>
</dbReference>
<dbReference type="InterPro" id="IPR004095">
    <property type="entry name" value="TGS"/>
</dbReference>
<comment type="caution">
    <text evidence="9">The sequence shown here is derived from an EMBL/GenBank/DDBJ whole genome shotgun (WGS) entry which is preliminary data.</text>
</comment>
<dbReference type="InterPro" id="IPR012675">
    <property type="entry name" value="Beta-grasp_dom_sf"/>
</dbReference>
<keyword evidence="2" id="KW-0479">Metal-binding</keyword>
<protein>
    <recommendedName>
        <fullName evidence="5">Obg-like ATPase 1</fullName>
    </recommendedName>
</protein>
<name>A0ABR2YVP8_9CHLO</name>
<keyword evidence="5" id="KW-0963">Cytoplasm</keyword>
<dbReference type="InterPro" id="IPR023192">
    <property type="entry name" value="TGS-like_dom_sf"/>
</dbReference>
<dbReference type="InterPro" id="IPR041706">
    <property type="entry name" value="YchF_N"/>
</dbReference>
<dbReference type="PIRSF" id="PIRSF006641">
    <property type="entry name" value="CHP00092"/>
    <property type="match status" value="1"/>
</dbReference>